<comment type="pathway">
    <text evidence="1">Cofactor biosynthesis; NAD(+) biosynthesis.</text>
</comment>
<dbReference type="UniPathway" id="UPA00253"/>
<dbReference type="GO" id="GO:0004359">
    <property type="term" value="F:glutaminase activity"/>
    <property type="evidence" value="ECO:0007669"/>
    <property type="project" value="InterPro"/>
</dbReference>
<organism evidence="7">
    <name type="scientific">bioreactor metagenome</name>
    <dbReference type="NCBI Taxonomy" id="1076179"/>
    <lineage>
        <taxon>unclassified sequences</taxon>
        <taxon>metagenomes</taxon>
        <taxon>ecological metagenomes</taxon>
    </lineage>
</organism>
<dbReference type="CDD" id="cd00553">
    <property type="entry name" value="NAD_synthase"/>
    <property type="match status" value="1"/>
</dbReference>
<gene>
    <name evidence="7" type="primary">nadE_44</name>
    <name evidence="7" type="ORF">SDC9_157123</name>
</gene>
<dbReference type="GO" id="GO:0005737">
    <property type="term" value="C:cytoplasm"/>
    <property type="evidence" value="ECO:0007669"/>
    <property type="project" value="InterPro"/>
</dbReference>
<protein>
    <submittedName>
        <fullName evidence="7">Glutamine-dependent NAD(+) synthetase</fullName>
        <ecNumber evidence="7">6.3.5.1</ecNumber>
    </submittedName>
</protein>
<sequence length="185" mass="20402">MDVANKTGGLVIGTGDLSEIALGWSTYNGDHMSMYAVNCSIPKTLIRYMLETVAEEKGGALAEVLRDIIATPVSPELLPPDAAGGIEQKTEEILGPYELHDFFLYHFLKYQAEPEKIRALAAAAWAGVYSEETIDRALSVFIRRFFQQQFKRSCMPDGPKVGTIALSPRGDWRMPSDASAALWQC</sequence>
<dbReference type="SUPFAM" id="SSF52402">
    <property type="entry name" value="Adenine nucleotide alpha hydrolases-like"/>
    <property type="match status" value="1"/>
</dbReference>
<proteinExistence type="predicted"/>
<dbReference type="InterPro" id="IPR022310">
    <property type="entry name" value="NAD/GMP_synthase"/>
</dbReference>
<dbReference type="EC" id="6.3.5.1" evidence="7"/>
<dbReference type="InterPro" id="IPR014729">
    <property type="entry name" value="Rossmann-like_a/b/a_fold"/>
</dbReference>
<dbReference type="Gene3D" id="1.10.10.1140">
    <property type="entry name" value="Glutamine-dependent NAD+ synthetase, C-terminal domain"/>
    <property type="match status" value="1"/>
</dbReference>
<dbReference type="InterPro" id="IPR041856">
    <property type="entry name" value="NAD+_synth_C"/>
</dbReference>
<dbReference type="AlphaFoldDB" id="A0A645F6D3"/>
<keyword evidence="2 7" id="KW-0436">Ligase</keyword>
<comment type="caution">
    <text evidence="7">The sequence shown here is derived from an EMBL/GenBank/DDBJ whole genome shotgun (WGS) entry which is preliminary data.</text>
</comment>
<reference evidence="7" key="1">
    <citation type="submission" date="2019-08" db="EMBL/GenBank/DDBJ databases">
        <authorList>
            <person name="Kucharzyk K."/>
            <person name="Murdoch R.W."/>
            <person name="Higgins S."/>
            <person name="Loffler F."/>
        </authorList>
    </citation>
    <scope>NUCLEOTIDE SEQUENCE</scope>
</reference>
<dbReference type="GO" id="GO:0009435">
    <property type="term" value="P:NAD+ biosynthetic process"/>
    <property type="evidence" value="ECO:0007669"/>
    <property type="project" value="UniProtKB-UniPathway"/>
</dbReference>
<keyword evidence="5" id="KW-0520">NAD</keyword>
<evidence type="ECO:0000256" key="3">
    <source>
        <dbReference type="ARBA" id="ARBA00022741"/>
    </source>
</evidence>
<evidence type="ECO:0000256" key="4">
    <source>
        <dbReference type="ARBA" id="ARBA00022840"/>
    </source>
</evidence>
<evidence type="ECO:0000259" key="6">
    <source>
        <dbReference type="Pfam" id="PF02540"/>
    </source>
</evidence>
<feature type="domain" description="NAD/GMP synthase" evidence="6">
    <location>
        <begin position="2"/>
        <end position="117"/>
    </location>
</feature>
<dbReference type="InterPro" id="IPR003694">
    <property type="entry name" value="NAD_synthase"/>
</dbReference>
<evidence type="ECO:0000256" key="1">
    <source>
        <dbReference type="ARBA" id="ARBA00004790"/>
    </source>
</evidence>
<dbReference type="EMBL" id="VSSQ01055951">
    <property type="protein sequence ID" value="MPN09831.1"/>
    <property type="molecule type" value="Genomic_DNA"/>
</dbReference>
<evidence type="ECO:0000256" key="5">
    <source>
        <dbReference type="ARBA" id="ARBA00023027"/>
    </source>
</evidence>
<dbReference type="Gene3D" id="3.40.50.620">
    <property type="entry name" value="HUPs"/>
    <property type="match status" value="1"/>
</dbReference>
<dbReference type="PANTHER" id="PTHR23090">
    <property type="entry name" value="NH 3 /GLUTAMINE-DEPENDENT NAD + SYNTHETASE"/>
    <property type="match status" value="1"/>
</dbReference>
<evidence type="ECO:0000256" key="2">
    <source>
        <dbReference type="ARBA" id="ARBA00022598"/>
    </source>
</evidence>
<keyword evidence="4" id="KW-0067">ATP-binding</keyword>
<name>A0A645F6D3_9ZZZZ</name>
<dbReference type="GO" id="GO:0003952">
    <property type="term" value="F:NAD+ synthase (glutamine-hydrolyzing) activity"/>
    <property type="evidence" value="ECO:0007669"/>
    <property type="project" value="UniProtKB-EC"/>
</dbReference>
<evidence type="ECO:0000313" key="7">
    <source>
        <dbReference type="EMBL" id="MPN09831.1"/>
    </source>
</evidence>
<keyword evidence="3" id="KW-0547">Nucleotide-binding</keyword>
<dbReference type="Pfam" id="PF02540">
    <property type="entry name" value="NAD_synthase"/>
    <property type="match status" value="1"/>
</dbReference>
<dbReference type="PANTHER" id="PTHR23090:SF9">
    <property type="entry name" value="GLUTAMINE-DEPENDENT NAD(+) SYNTHETASE"/>
    <property type="match status" value="1"/>
</dbReference>
<dbReference type="GO" id="GO:0005524">
    <property type="term" value="F:ATP binding"/>
    <property type="evidence" value="ECO:0007669"/>
    <property type="project" value="UniProtKB-KW"/>
</dbReference>
<accession>A0A645F6D3</accession>